<reference evidence="2 3" key="1">
    <citation type="submission" date="2018-06" db="EMBL/GenBank/DDBJ databases">
        <authorList>
            <consortium name="Pathogen Informatics"/>
            <person name="Doyle S."/>
        </authorList>
    </citation>
    <scope>NUCLEOTIDE SEQUENCE [LARGE SCALE GENOMIC DNA]</scope>
    <source>
        <strain evidence="2 3">NCTC8081</strain>
    </source>
</reference>
<organism evidence="2 3">
    <name type="scientific">Clostridium perfringens</name>
    <dbReference type="NCBI Taxonomy" id="1502"/>
    <lineage>
        <taxon>Bacteria</taxon>
        <taxon>Bacillati</taxon>
        <taxon>Bacillota</taxon>
        <taxon>Clostridia</taxon>
        <taxon>Eubacteriales</taxon>
        <taxon>Clostridiaceae</taxon>
        <taxon>Clostridium</taxon>
    </lineage>
</organism>
<protein>
    <submittedName>
        <fullName evidence="2">Uncharacterized protein</fullName>
    </submittedName>
</protein>
<keyword evidence="1" id="KW-0472">Membrane</keyword>
<dbReference type="Proteomes" id="UP000250234">
    <property type="component" value="Unassembled WGS sequence"/>
</dbReference>
<keyword evidence="1" id="KW-0812">Transmembrane</keyword>
<evidence type="ECO:0000256" key="1">
    <source>
        <dbReference type="SAM" id="Phobius"/>
    </source>
</evidence>
<sequence length="101" mass="11379">MNVDITVLVTLVGLVGTVSGIYFGFWKAKKDHEKEAREDATKDTTLTVKLEYISKGVDEIRIDNKVRDKQMLDFTERLVAVEKSAASAHHRLDGIEKKEGM</sequence>
<feature type="transmembrane region" description="Helical" evidence="1">
    <location>
        <begin position="6"/>
        <end position="25"/>
    </location>
</feature>
<proteinExistence type="predicted"/>
<gene>
    <name evidence="2" type="ORF">NCTC8081_03203</name>
</gene>
<evidence type="ECO:0000313" key="3">
    <source>
        <dbReference type="Proteomes" id="UP000250234"/>
    </source>
</evidence>
<dbReference type="EMBL" id="UAWO01000006">
    <property type="protein sequence ID" value="SQC85410.1"/>
    <property type="molecule type" value="Genomic_DNA"/>
</dbReference>
<evidence type="ECO:0000313" key="2">
    <source>
        <dbReference type="EMBL" id="SQC85410.1"/>
    </source>
</evidence>
<dbReference type="AlphaFoldDB" id="A0A2X3KD58"/>
<keyword evidence="1" id="KW-1133">Transmembrane helix</keyword>
<dbReference type="RefSeq" id="WP_111946585.1">
    <property type="nucleotide sequence ID" value="NZ_CATNYA010000031.1"/>
</dbReference>
<accession>A0A2X3KD58</accession>
<name>A0A2X3KD58_CLOPF</name>